<name>A0A068R2V4_9GAMM</name>
<dbReference type="EMBL" id="FO704551">
    <property type="protein sequence ID" value="CDG21607.1"/>
    <property type="molecule type" value="Genomic_DNA"/>
</dbReference>
<dbReference type="GO" id="GO:0004803">
    <property type="term" value="F:transposase activity"/>
    <property type="evidence" value="ECO:0007669"/>
    <property type="project" value="TreeGrafter"/>
</dbReference>
<evidence type="ECO:0000313" key="1">
    <source>
        <dbReference type="EMBL" id="CDG21607.1"/>
    </source>
</evidence>
<dbReference type="Gene3D" id="3.30.420.10">
    <property type="entry name" value="Ribonuclease H-like superfamily/Ribonuclease H"/>
    <property type="match status" value="1"/>
</dbReference>
<dbReference type="STRING" id="1354304.XPG1_1952"/>
<organism evidence="1 2">
    <name type="scientific">Xenorhabdus poinarii G6</name>
    <dbReference type="NCBI Taxonomy" id="1354304"/>
    <lineage>
        <taxon>Bacteria</taxon>
        <taxon>Pseudomonadati</taxon>
        <taxon>Pseudomonadota</taxon>
        <taxon>Gammaproteobacteria</taxon>
        <taxon>Enterobacterales</taxon>
        <taxon>Morganellaceae</taxon>
        <taxon>Xenorhabdus</taxon>
    </lineage>
</organism>
<dbReference type="PANTHER" id="PTHR10948:SF23">
    <property type="entry name" value="TRANSPOSASE INSI FOR INSERTION SEQUENCE ELEMENT IS30A-RELATED"/>
    <property type="match status" value="1"/>
</dbReference>
<proteinExistence type="predicted"/>
<evidence type="ECO:0000313" key="2">
    <source>
        <dbReference type="Proteomes" id="UP000032735"/>
    </source>
</evidence>
<dbReference type="PANTHER" id="PTHR10948">
    <property type="entry name" value="TRANSPOSASE"/>
    <property type="match status" value="1"/>
</dbReference>
<dbReference type="GO" id="GO:0032196">
    <property type="term" value="P:transposition"/>
    <property type="evidence" value="ECO:0007669"/>
    <property type="project" value="TreeGrafter"/>
</dbReference>
<reference evidence="1 2" key="1">
    <citation type="submission" date="2013-07" db="EMBL/GenBank/DDBJ databases">
        <authorList>
            <person name="Genoscope - CEA"/>
        </authorList>
    </citation>
    <scope>NUCLEOTIDE SEQUENCE [LARGE SCALE GENOMIC DNA]</scope>
    <source>
        <strain evidence="1 2">G6</strain>
    </source>
</reference>
<dbReference type="AlphaFoldDB" id="A0A068R2V4"/>
<sequence>MNEINEQIRQVEKRFFLINKESTSEEKAIDFHLGNLPHFYSPQKKGINENTNRLIRDYFPKETDINKVSDLEINIVVNLLNKHPRKTHDDKTPNELFKDIRTCLLC</sequence>
<dbReference type="GO" id="GO:0003676">
    <property type="term" value="F:nucleic acid binding"/>
    <property type="evidence" value="ECO:0007669"/>
    <property type="project" value="InterPro"/>
</dbReference>
<dbReference type="InterPro" id="IPR036397">
    <property type="entry name" value="RNaseH_sf"/>
</dbReference>
<protein>
    <recommendedName>
        <fullName evidence="3">Transposase</fullName>
    </recommendedName>
</protein>
<gene>
    <name evidence="1" type="ORF">XPG1_1952</name>
</gene>
<dbReference type="GO" id="GO:0005829">
    <property type="term" value="C:cytosol"/>
    <property type="evidence" value="ECO:0007669"/>
    <property type="project" value="TreeGrafter"/>
</dbReference>
<dbReference type="SUPFAM" id="SSF53098">
    <property type="entry name" value="Ribonuclease H-like"/>
    <property type="match status" value="1"/>
</dbReference>
<dbReference type="Proteomes" id="UP000032735">
    <property type="component" value="Chromosome"/>
</dbReference>
<evidence type="ECO:0008006" key="3">
    <source>
        <dbReference type="Google" id="ProtNLM"/>
    </source>
</evidence>
<dbReference type="InterPro" id="IPR012337">
    <property type="entry name" value="RNaseH-like_sf"/>
</dbReference>
<dbReference type="InterPro" id="IPR051917">
    <property type="entry name" value="Transposase-Integrase"/>
</dbReference>
<dbReference type="HOGENOM" id="CLU_035706_4_2_6"/>
<accession>A0A068R2V4</accession>
<dbReference type="KEGG" id="xpo:XPG1_1952"/>
<keyword evidence="2" id="KW-1185">Reference proteome</keyword>